<dbReference type="InterPro" id="IPR014262">
    <property type="entry name" value="HAF_rpt"/>
</dbReference>
<evidence type="ECO:0000256" key="1">
    <source>
        <dbReference type="SAM" id="Phobius"/>
    </source>
</evidence>
<reference evidence="3 4" key="1">
    <citation type="submission" date="2023-11" db="EMBL/GenBank/DDBJ databases">
        <authorList>
            <person name="Ouyang M.-Y."/>
        </authorList>
    </citation>
    <scope>NUCLEOTIDE SEQUENCE [LARGE SCALE GENOMIC DNA]</scope>
    <source>
        <strain evidence="3 4">OY6</strain>
    </source>
</reference>
<dbReference type="RefSeq" id="WP_319960142.1">
    <property type="nucleotide sequence ID" value="NZ_JAXARY010000001.1"/>
</dbReference>
<keyword evidence="4" id="KW-1185">Reference proteome</keyword>
<evidence type="ECO:0000313" key="4">
    <source>
        <dbReference type="Proteomes" id="UP001284537"/>
    </source>
</evidence>
<dbReference type="EMBL" id="JAXARY010000001">
    <property type="protein sequence ID" value="MDX8125669.1"/>
    <property type="molecule type" value="Genomic_DNA"/>
</dbReference>
<evidence type="ECO:0000313" key="3">
    <source>
        <dbReference type="EMBL" id="MDX8125669.1"/>
    </source>
</evidence>
<gene>
    <name evidence="3" type="ORF">QLH52_00080</name>
</gene>
<feature type="chain" id="PRO_5047219786" description="HAF family extracellular repeat protein" evidence="2">
    <location>
        <begin position="22"/>
        <end position="352"/>
    </location>
</feature>
<keyword evidence="1" id="KW-0472">Membrane</keyword>
<evidence type="ECO:0008006" key="5">
    <source>
        <dbReference type="Google" id="ProtNLM"/>
    </source>
</evidence>
<name>A0ABU4UA63_9GAMM</name>
<sequence length="352" mass="36323">MKRSLKCLALGLMLPVLPAHASVLYTLVDLMPESPLVNSGARAISDAGHVLGFTGDGESFVYKNNSVSWLSVPRYANPTGINSSGVVVGNSAGRGIVYSNGVTQIIGGFSGSPYSSVAYGINDAGQIVGSAWNAEGNQRATIAGNGSLTDLGTLNGGQWSAGNAINNSGQVTGESQTPNGGHAFITRNGQMVDLGAFAWGVSRGYAINDLGQVAGTSYVTNNEKHAFITTLDDHMVDIGLSGYSSEAFGINNAGQAVGYFGDNFGGSKRAFVTLNGVMTDLNTLIAANIGWTLMTAYDVNNSGQIVGVGIAANGVQRAFLLNPIAAVPIPGAIWLFGSALLGLVPLRLRARF</sequence>
<protein>
    <recommendedName>
        <fullName evidence="5">HAF family extracellular repeat protein</fullName>
    </recommendedName>
</protein>
<keyword evidence="1" id="KW-1133">Transmembrane helix</keyword>
<feature type="signal peptide" evidence="2">
    <location>
        <begin position="1"/>
        <end position="21"/>
    </location>
</feature>
<feature type="transmembrane region" description="Helical" evidence="1">
    <location>
        <begin position="325"/>
        <end position="346"/>
    </location>
</feature>
<dbReference type="Proteomes" id="UP001284537">
    <property type="component" value="Unassembled WGS sequence"/>
</dbReference>
<proteinExistence type="predicted"/>
<dbReference type="NCBIfam" id="TIGR02913">
    <property type="entry name" value="HAF_rpt"/>
    <property type="match status" value="4"/>
</dbReference>
<evidence type="ECO:0000256" key="2">
    <source>
        <dbReference type="SAM" id="SignalP"/>
    </source>
</evidence>
<keyword evidence="2" id="KW-0732">Signal</keyword>
<accession>A0ABU4UA63</accession>
<keyword evidence="1" id="KW-0812">Transmembrane</keyword>
<organism evidence="3 4">
    <name type="scientific">Methylomonas defluvii</name>
    <dbReference type="NCBI Taxonomy" id="3045149"/>
    <lineage>
        <taxon>Bacteria</taxon>
        <taxon>Pseudomonadati</taxon>
        <taxon>Pseudomonadota</taxon>
        <taxon>Gammaproteobacteria</taxon>
        <taxon>Methylococcales</taxon>
        <taxon>Methylococcaceae</taxon>
        <taxon>Methylomonas</taxon>
    </lineage>
</organism>
<comment type="caution">
    <text evidence="3">The sequence shown here is derived from an EMBL/GenBank/DDBJ whole genome shotgun (WGS) entry which is preliminary data.</text>
</comment>